<reference evidence="3 4" key="1">
    <citation type="journal article" date="2021" name="Astrobiology">
        <title>Bacterial Cellulose Retains Robustness but Its Synthesis Declines After Exposure to a Mars-Like Environment Simulated Outside the International Space Station.</title>
        <authorList>
            <person name="Orlovska I."/>
            <person name="Podolich O."/>
            <person name="Kukharenko O."/>
            <person name="Zaets I."/>
            <person name="Reva O."/>
            <person name="Khirunenko L."/>
            <person name="Zmejkoski D."/>
            <person name="Rogalsky S."/>
            <person name="Barh D."/>
            <person name="Tiwari S."/>
            <person name="Kumavath R."/>
            <person name="Goes-Neto A."/>
            <person name="Azevedo V."/>
            <person name="Brenig B."/>
            <person name="Ghosh P."/>
            <person name="de Vera J.P."/>
            <person name="Kozyrovska N."/>
        </authorList>
    </citation>
    <scope>NUCLEOTIDE SEQUENCE [LARGE SCALE GENOMIC DNA]</scope>
    <source>
        <strain evidence="3 4">IMBG 311</strain>
    </source>
</reference>
<evidence type="ECO:0000259" key="1">
    <source>
        <dbReference type="Pfam" id="PF03235"/>
    </source>
</evidence>
<dbReference type="Proteomes" id="UP001519538">
    <property type="component" value="Unassembled WGS sequence"/>
</dbReference>
<name>A0ABS5SRR1_9PROT</name>
<keyword evidence="4" id="KW-1185">Reference proteome</keyword>
<dbReference type="EMBL" id="JABLUU010000036">
    <property type="protein sequence ID" value="MBT0676919.1"/>
    <property type="molecule type" value="Genomic_DNA"/>
</dbReference>
<feature type="domain" description="DUF7834" evidence="2">
    <location>
        <begin position="173"/>
        <end position="421"/>
    </location>
</feature>
<proteinExistence type="predicted"/>
<evidence type="ECO:0000313" key="3">
    <source>
        <dbReference type="EMBL" id="MBT0676919.1"/>
    </source>
</evidence>
<feature type="domain" description="GmrSD restriction endonucleases N-terminal" evidence="1">
    <location>
        <begin position="3"/>
        <end position="149"/>
    </location>
</feature>
<dbReference type="Pfam" id="PF03235">
    <property type="entry name" value="GmrSD_N"/>
    <property type="match status" value="1"/>
</dbReference>
<dbReference type="InterPro" id="IPR004919">
    <property type="entry name" value="GmrSD_N"/>
</dbReference>
<protein>
    <submittedName>
        <fullName evidence="3">DUF262 domain-containing protein</fullName>
    </submittedName>
</protein>
<dbReference type="InterPro" id="IPR057156">
    <property type="entry name" value="DUF7834"/>
</dbReference>
<gene>
    <name evidence="3" type="ORF">HNO79_16245</name>
</gene>
<dbReference type="Pfam" id="PF25202">
    <property type="entry name" value="DUF7834"/>
    <property type="match status" value="1"/>
</dbReference>
<evidence type="ECO:0000313" key="4">
    <source>
        <dbReference type="Proteomes" id="UP001519538"/>
    </source>
</evidence>
<organism evidence="3 4">
    <name type="scientific">Komagataeibacter oboediens</name>
    <dbReference type="NCBI Taxonomy" id="65958"/>
    <lineage>
        <taxon>Bacteria</taxon>
        <taxon>Pseudomonadati</taxon>
        <taxon>Pseudomonadota</taxon>
        <taxon>Alphaproteobacteria</taxon>
        <taxon>Acetobacterales</taxon>
        <taxon>Acetobacteraceae</taxon>
        <taxon>Komagataeibacter</taxon>
    </lineage>
</organism>
<dbReference type="PANTHER" id="PTHR35149">
    <property type="entry name" value="SLL5132 PROTEIN"/>
    <property type="match status" value="1"/>
</dbReference>
<dbReference type="PANTHER" id="PTHR35149:SF2">
    <property type="entry name" value="DUF262 DOMAIN-CONTAINING PROTEIN"/>
    <property type="match status" value="1"/>
</dbReference>
<accession>A0ABS5SRR1</accession>
<evidence type="ECO:0000259" key="2">
    <source>
        <dbReference type="Pfam" id="PF25202"/>
    </source>
</evidence>
<comment type="caution">
    <text evidence="3">The sequence shown here is derived from an EMBL/GenBank/DDBJ whole genome shotgun (WGS) entry which is preliminary data.</text>
</comment>
<sequence length="474" mass="54732">MDTYQRGFVWSEEQVSILHDELVAYAHAPTPDVPYYMGTLLLHECAEKRKRFIIDGQQRMTALCLLYQQVVGCFPAGQDLRYSRSSAGAISAALRLLKTTPSSIKPSIFGKIHFTVIIVSDVDMAFSFFDTQNSRGVRLETTDLLKAFHLRAIAQCSGSRPQESQKSLIHGLQDHCAKRWEIMQKETEKRPDGQKDGVDFAPRLFELFLWRARRWQANKRPLPDQARLLDEFQRQTWPAEQGPDTVPLYQSRTNIRARSLALSEQGGMILHGNQITLGMDVEQLPFSLRQPIQQGVGFFLYADKYAKLYQNIFVDQSDRYTYFRRILDELILKNQKYIIEIFQLASLMYVDQFGEESLDEFALRLEFLFGEIRLSHDRIAKETAQKFFSDLQGDELNLLDVITQASHPRQVNIYLKSQAKSCRETYRQDQTPTGSTVKGRYKKAVLKFFGKETTSLAEKEAWVEAEIEKLHAER</sequence>